<dbReference type="PANTHER" id="PTHR32268">
    <property type="entry name" value="HOMOSERINE O-ACETYLTRANSFERASE"/>
    <property type="match status" value="1"/>
</dbReference>
<feature type="compositionally biased region" description="Basic and acidic residues" evidence="4">
    <location>
        <begin position="260"/>
        <end position="287"/>
    </location>
</feature>
<evidence type="ECO:0000313" key="6">
    <source>
        <dbReference type="EMBL" id="KAJ2890289.1"/>
    </source>
</evidence>
<keyword evidence="7" id="KW-1185">Reference proteome</keyword>
<comment type="caution">
    <text evidence="6">The sequence shown here is derived from an EMBL/GenBank/DDBJ whole genome shotgun (WGS) entry which is preliminary data.</text>
</comment>
<feature type="compositionally biased region" description="Low complexity" evidence="4">
    <location>
        <begin position="312"/>
        <end position="331"/>
    </location>
</feature>
<comment type="similarity">
    <text evidence="1">Belongs to the AB hydrolase superfamily. MetX family.</text>
</comment>
<evidence type="ECO:0000256" key="3">
    <source>
        <dbReference type="PIRSR" id="PIRSR000443-1"/>
    </source>
</evidence>
<accession>A0AAD5RF90</accession>
<keyword evidence="2" id="KW-0808">Transferase</keyword>
<dbReference type="InterPro" id="IPR029058">
    <property type="entry name" value="AB_hydrolase_fold"/>
</dbReference>
<name>A0AAD5RF90_9PEZI</name>
<dbReference type="GO" id="GO:0004414">
    <property type="term" value="F:homoserine O-acetyltransferase activity"/>
    <property type="evidence" value="ECO:0007669"/>
    <property type="project" value="TreeGrafter"/>
</dbReference>
<organism evidence="6 7">
    <name type="scientific">Zalerion maritima</name>
    <dbReference type="NCBI Taxonomy" id="339359"/>
    <lineage>
        <taxon>Eukaryota</taxon>
        <taxon>Fungi</taxon>
        <taxon>Dikarya</taxon>
        <taxon>Ascomycota</taxon>
        <taxon>Pezizomycotina</taxon>
        <taxon>Sordariomycetes</taxon>
        <taxon>Lulworthiomycetidae</taxon>
        <taxon>Lulworthiales</taxon>
        <taxon>Lulworthiaceae</taxon>
        <taxon>Zalerion</taxon>
    </lineage>
</organism>
<evidence type="ECO:0000259" key="5">
    <source>
        <dbReference type="Pfam" id="PF00561"/>
    </source>
</evidence>
<sequence>MTSSNSTNGLDRPQYERTQQQPENPFVALVPDQKIAIIPSFTLESGAVLNNIPVAYTTRGTLSPNGDNCMVICHALTGSADVSDWWGPLIGGSGRAFDTSRFFVVCMNSLGSPYGSASPMTFKDGDPSREIYGPEFPLTTIRDDVNLHKMLLDDLGVRQVAAVIGGSLGGMFVLEWAYFGKDYVRCIVPIATSSRHSAWGISWGEAQRQSIYADPKYDDGYYPFENPPSSGLGAARMAALLTYRSRNSFESRFGRNIPDPSKRQWIRDRPPPSNVDEAHFHIHNDGHKVKRSSPRGSLSRHNSHASDMSQLAQQQRPGTPRAPTTAAANGGSPTIGNGDSAKAAGAPNIEDMTLDPQFHGPKKEVVDAVVAAKNAARGSGSSSTGADKLPTSTYFSAQSYLRYQGDKFVKRFDSNCYIAMTRKLDTHDVSRGRADTIAEALEMIEQPTLVLGIESDGLFTFAEQQELAANIRNARLERIESPEGHDAFLLQFEQVNKYVLEFLRYVLPDIMGAEGIASADGEGYGEANVGKLMKSSTFGEAEVEDITAW</sequence>
<feature type="region of interest" description="Disordered" evidence="4">
    <location>
        <begin position="1"/>
        <end position="24"/>
    </location>
</feature>
<dbReference type="HAMAP" id="MF_00296">
    <property type="entry name" value="MetX_acyltransf"/>
    <property type="match status" value="1"/>
</dbReference>
<feature type="domain" description="AB hydrolase-1" evidence="5">
    <location>
        <begin position="70"/>
        <end position="489"/>
    </location>
</feature>
<dbReference type="PIRSF" id="PIRSF000443">
    <property type="entry name" value="Homoser_Ac_trans"/>
    <property type="match status" value="1"/>
</dbReference>
<dbReference type="NCBIfam" id="TIGR01392">
    <property type="entry name" value="homoserO_Ac_trn"/>
    <property type="match status" value="1"/>
</dbReference>
<dbReference type="GO" id="GO:0009092">
    <property type="term" value="P:homoserine metabolic process"/>
    <property type="evidence" value="ECO:0007669"/>
    <property type="project" value="TreeGrafter"/>
</dbReference>
<dbReference type="PANTHER" id="PTHR32268:SF11">
    <property type="entry name" value="HOMOSERINE O-ACETYLTRANSFERASE"/>
    <property type="match status" value="1"/>
</dbReference>
<dbReference type="Proteomes" id="UP001201980">
    <property type="component" value="Unassembled WGS sequence"/>
</dbReference>
<feature type="region of interest" description="Disordered" evidence="4">
    <location>
        <begin position="251"/>
        <end position="346"/>
    </location>
</feature>
<protein>
    <submittedName>
        <fullName evidence="6">Homoserine O-acetyltransferase</fullName>
    </submittedName>
</protein>
<dbReference type="EMBL" id="JAKWBI020001629">
    <property type="protein sequence ID" value="KAJ2890289.1"/>
    <property type="molecule type" value="Genomic_DNA"/>
</dbReference>
<dbReference type="InterPro" id="IPR000073">
    <property type="entry name" value="AB_hydrolase_1"/>
</dbReference>
<evidence type="ECO:0000256" key="2">
    <source>
        <dbReference type="ARBA" id="ARBA00022679"/>
    </source>
</evidence>
<reference evidence="6" key="1">
    <citation type="submission" date="2022-07" db="EMBL/GenBank/DDBJ databases">
        <title>Draft genome sequence of Zalerion maritima ATCC 34329, a (micro)plastics degrading marine fungus.</title>
        <authorList>
            <person name="Paco A."/>
            <person name="Goncalves M.F.M."/>
            <person name="Rocha-Santos T.A.P."/>
            <person name="Alves A."/>
        </authorList>
    </citation>
    <scope>NUCLEOTIDE SEQUENCE</scope>
    <source>
        <strain evidence="6">ATCC 34329</strain>
    </source>
</reference>
<feature type="active site" evidence="3">
    <location>
        <position position="485"/>
    </location>
</feature>
<dbReference type="AlphaFoldDB" id="A0AAD5RF90"/>
<evidence type="ECO:0000313" key="7">
    <source>
        <dbReference type="Proteomes" id="UP001201980"/>
    </source>
</evidence>
<feature type="active site" evidence="3">
    <location>
        <position position="456"/>
    </location>
</feature>
<dbReference type="Pfam" id="PF00561">
    <property type="entry name" value="Abhydrolase_1"/>
    <property type="match status" value="1"/>
</dbReference>
<dbReference type="Gene3D" id="3.40.50.1820">
    <property type="entry name" value="alpha/beta hydrolase"/>
    <property type="match status" value="1"/>
</dbReference>
<gene>
    <name evidence="6" type="ORF">MKZ38_002132</name>
</gene>
<feature type="compositionally biased region" description="Polar residues" evidence="4">
    <location>
        <begin position="294"/>
        <end position="311"/>
    </location>
</feature>
<evidence type="ECO:0000256" key="1">
    <source>
        <dbReference type="ARBA" id="ARBA00006886"/>
    </source>
</evidence>
<proteinExistence type="inferred from homology"/>
<feature type="active site" description="Nucleophile" evidence="3">
    <location>
        <position position="167"/>
    </location>
</feature>
<dbReference type="GO" id="GO:0009086">
    <property type="term" value="P:methionine biosynthetic process"/>
    <property type="evidence" value="ECO:0007669"/>
    <property type="project" value="TreeGrafter"/>
</dbReference>
<dbReference type="InterPro" id="IPR008220">
    <property type="entry name" value="HAT_MetX-like"/>
</dbReference>
<dbReference type="SUPFAM" id="SSF53474">
    <property type="entry name" value="alpha/beta-Hydrolases"/>
    <property type="match status" value="1"/>
</dbReference>
<evidence type="ECO:0000256" key="4">
    <source>
        <dbReference type="SAM" id="MobiDB-lite"/>
    </source>
</evidence>